<dbReference type="Gene3D" id="3.30.710.10">
    <property type="entry name" value="Potassium Channel Kv1.1, Chain A"/>
    <property type="match status" value="1"/>
</dbReference>
<keyword evidence="3" id="KW-1185">Reference proteome</keyword>
<feature type="domain" description="BTB" evidence="1">
    <location>
        <begin position="26"/>
        <end position="92"/>
    </location>
</feature>
<name>A0A2J6RNE8_HYAVF</name>
<dbReference type="EMBL" id="KZ613946">
    <property type="protein sequence ID" value="PMD40046.1"/>
    <property type="molecule type" value="Genomic_DNA"/>
</dbReference>
<organism evidence="2 3">
    <name type="scientific">Hyaloscypha variabilis (strain UAMH 11265 / GT02V1 / F)</name>
    <name type="common">Meliniomyces variabilis</name>
    <dbReference type="NCBI Taxonomy" id="1149755"/>
    <lineage>
        <taxon>Eukaryota</taxon>
        <taxon>Fungi</taxon>
        <taxon>Dikarya</taxon>
        <taxon>Ascomycota</taxon>
        <taxon>Pezizomycotina</taxon>
        <taxon>Leotiomycetes</taxon>
        <taxon>Helotiales</taxon>
        <taxon>Hyaloscyphaceae</taxon>
        <taxon>Hyaloscypha</taxon>
        <taxon>Hyaloscypha variabilis</taxon>
    </lineage>
</organism>
<dbReference type="Proteomes" id="UP000235786">
    <property type="component" value="Unassembled WGS sequence"/>
</dbReference>
<evidence type="ECO:0000313" key="3">
    <source>
        <dbReference type="Proteomes" id="UP000235786"/>
    </source>
</evidence>
<dbReference type="AlphaFoldDB" id="A0A2J6RNE8"/>
<accession>A0A2J6RNE8</accession>
<gene>
    <name evidence="2" type="ORF">L207DRAFT_583877</name>
</gene>
<sequence length="255" mass="29599">MAEKRKLMKDYDFHEFVSKLEYLQGPSVTFHVGTETFKLPKGLVCHNSTYFDRAFNGEFIEGKTQSITVSTSVDTFKQVIQWMYTSQVTLPSPTPSKKPKIQVTDSSTVEFKDVDSQQVTDLIQFLVYADEINLLGPFDKIIDTLKSILIRNSACLLPQHIRTAYQLPRHHPLQKLVVQACILDYAYYITRHWPSMHTTPRRVFRFNEEKAELDSFAADLLQEFEEVAKMSFEDEDGDFHWFDTLSKKGIDLAFY</sequence>
<evidence type="ECO:0000259" key="1">
    <source>
        <dbReference type="PROSITE" id="PS50097"/>
    </source>
</evidence>
<reference evidence="2 3" key="1">
    <citation type="submission" date="2016-04" db="EMBL/GenBank/DDBJ databases">
        <title>A degradative enzymes factory behind the ericoid mycorrhizal symbiosis.</title>
        <authorList>
            <consortium name="DOE Joint Genome Institute"/>
            <person name="Martino E."/>
            <person name="Morin E."/>
            <person name="Grelet G."/>
            <person name="Kuo A."/>
            <person name="Kohler A."/>
            <person name="Daghino S."/>
            <person name="Barry K."/>
            <person name="Choi C."/>
            <person name="Cichocki N."/>
            <person name="Clum A."/>
            <person name="Copeland A."/>
            <person name="Hainaut M."/>
            <person name="Haridas S."/>
            <person name="Labutti K."/>
            <person name="Lindquist E."/>
            <person name="Lipzen A."/>
            <person name="Khouja H.-R."/>
            <person name="Murat C."/>
            <person name="Ohm R."/>
            <person name="Olson A."/>
            <person name="Spatafora J."/>
            <person name="Veneault-Fourrey C."/>
            <person name="Henrissat B."/>
            <person name="Grigoriev I."/>
            <person name="Martin F."/>
            <person name="Perotto S."/>
        </authorList>
    </citation>
    <scope>NUCLEOTIDE SEQUENCE [LARGE SCALE GENOMIC DNA]</scope>
    <source>
        <strain evidence="2 3">F</strain>
    </source>
</reference>
<dbReference type="SUPFAM" id="SSF54695">
    <property type="entry name" value="POZ domain"/>
    <property type="match status" value="1"/>
</dbReference>
<dbReference type="InterPro" id="IPR000210">
    <property type="entry name" value="BTB/POZ_dom"/>
</dbReference>
<dbReference type="Pfam" id="PF00651">
    <property type="entry name" value="BTB"/>
    <property type="match status" value="1"/>
</dbReference>
<dbReference type="OrthoDB" id="194443at2759"/>
<protein>
    <recommendedName>
        <fullName evidence="1">BTB domain-containing protein</fullName>
    </recommendedName>
</protein>
<dbReference type="PROSITE" id="PS50097">
    <property type="entry name" value="BTB"/>
    <property type="match status" value="1"/>
</dbReference>
<proteinExistence type="predicted"/>
<dbReference type="CDD" id="cd18186">
    <property type="entry name" value="BTB_POZ_ZBTB_KLHL-like"/>
    <property type="match status" value="1"/>
</dbReference>
<dbReference type="InterPro" id="IPR011333">
    <property type="entry name" value="SKP1/BTB/POZ_sf"/>
</dbReference>
<evidence type="ECO:0000313" key="2">
    <source>
        <dbReference type="EMBL" id="PMD40046.1"/>
    </source>
</evidence>